<name>A0A1G7LH28_THETY</name>
<dbReference type="InterPro" id="IPR019853">
    <property type="entry name" value="GldB-like"/>
</dbReference>
<dbReference type="GO" id="GO:0006508">
    <property type="term" value="P:proteolysis"/>
    <property type="evidence" value="ECO:0007669"/>
    <property type="project" value="UniProtKB-KW"/>
</dbReference>
<dbReference type="Pfam" id="PF25594">
    <property type="entry name" value="GldB_lipo"/>
    <property type="match status" value="1"/>
</dbReference>
<reference evidence="1 2" key="1">
    <citation type="submission" date="2016-10" db="EMBL/GenBank/DDBJ databases">
        <authorList>
            <person name="de Groot N.N."/>
        </authorList>
    </citation>
    <scope>NUCLEOTIDE SEQUENCE [LARGE SCALE GENOMIC DNA]</scope>
    <source>
        <strain evidence="1 2">DSM 569</strain>
    </source>
</reference>
<gene>
    <name evidence="1" type="ORF">SAMN04244560_00801</name>
</gene>
<dbReference type="Proteomes" id="UP000183404">
    <property type="component" value="Unassembled WGS sequence"/>
</dbReference>
<dbReference type="GO" id="GO:0008233">
    <property type="term" value="F:peptidase activity"/>
    <property type="evidence" value="ECO:0007669"/>
    <property type="project" value="UniProtKB-KW"/>
</dbReference>
<proteinExistence type="predicted"/>
<dbReference type="AlphaFoldDB" id="A0A1G7LH28"/>
<accession>A0A1G7LH28</accession>
<evidence type="ECO:0000313" key="1">
    <source>
        <dbReference type="EMBL" id="SDF48320.1"/>
    </source>
</evidence>
<evidence type="ECO:0000313" key="2">
    <source>
        <dbReference type="Proteomes" id="UP000183404"/>
    </source>
</evidence>
<dbReference type="RefSeq" id="WP_004397047.1">
    <property type="nucleotide sequence ID" value="NZ_FNBS01000014.1"/>
</dbReference>
<protein>
    <submittedName>
        <fullName evidence="1">Predicted Zn-dependent protease</fullName>
    </submittedName>
</protein>
<dbReference type="EMBL" id="FNBS01000014">
    <property type="protein sequence ID" value="SDF48320.1"/>
    <property type="molecule type" value="Genomic_DNA"/>
</dbReference>
<keyword evidence="1" id="KW-0378">Hydrolase</keyword>
<keyword evidence="1" id="KW-0645">Protease</keyword>
<sequence length="302" mass="35895">MIHYIYLDGINALKELNWEAFLNNYLEKNRLVIKEYCNNFFFTKEVPWERCIEEYKKHWFEESKNREDLFSKFNEEKIRFNVSKGIDKIKEVFPEAEDIDVYVLIGLYSSNAFQYFLEGRPAVGLAVEAHGTTFFGIPMPYEDIPLWLSHEIGHALHYKNPSHPLAKWLYQNGLKLDKAVEELPLFEFLIDEGLAVMTTRWVFPEEPLHKVLGYTEDVYHWCVNNEKELLSRLRNIWDKPPGKEEYFRYFSGYDESIPPRTGYYIGMRLIESFIERHPEIDKSELFTIPAEEIVSPSVYNFV</sequence>
<organism evidence="1 2">
    <name type="scientific">Thermoanaerobacter thermohydrosulfuricus</name>
    <name type="common">Clostridium thermohydrosulfuricum</name>
    <dbReference type="NCBI Taxonomy" id="1516"/>
    <lineage>
        <taxon>Bacteria</taxon>
        <taxon>Bacillati</taxon>
        <taxon>Bacillota</taxon>
        <taxon>Clostridia</taxon>
        <taxon>Thermoanaerobacterales</taxon>
        <taxon>Thermoanaerobacteraceae</taxon>
        <taxon>Thermoanaerobacter</taxon>
    </lineage>
</organism>